<reference evidence="3 4" key="1">
    <citation type="submission" date="2020-10" db="EMBL/GenBank/DDBJ databases">
        <title>Connecting structure to function with the recovery of over 1000 high-quality activated sludge metagenome-assembled genomes encoding full-length rRNA genes using long-read sequencing.</title>
        <authorList>
            <person name="Singleton C.M."/>
            <person name="Petriglieri F."/>
            <person name="Kristensen J.M."/>
            <person name="Kirkegaard R.H."/>
            <person name="Michaelsen T.Y."/>
            <person name="Andersen M.H."/>
            <person name="Karst S.M."/>
            <person name="Dueholm M.S."/>
            <person name="Nielsen P.H."/>
            <person name="Albertsen M."/>
        </authorList>
    </citation>
    <scope>NUCLEOTIDE SEQUENCE [LARGE SCALE GENOMIC DNA]</scope>
    <source>
        <strain evidence="3">Fred_18-Q3-R57-64_BAT3C.720</strain>
    </source>
</reference>
<dbReference type="AlphaFoldDB" id="A0A935TBI7"/>
<feature type="chain" id="PRO_5037644659" evidence="2">
    <location>
        <begin position="20"/>
        <end position="105"/>
    </location>
</feature>
<proteinExistence type="predicted"/>
<evidence type="ECO:0000256" key="2">
    <source>
        <dbReference type="SAM" id="SignalP"/>
    </source>
</evidence>
<feature type="region of interest" description="Disordered" evidence="1">
    <location>
        <begin position="17"/>
        <end position="52"/>
    </location>
</feature>
<gene>
    <name evidence="3" type="ORF">IPK02_23125</name>
</gene>
<dbReference type="Pfam" id="PF07769">
    <property type="entry name" value="PsiF_repeat"/>
    <property type="match status" value="2"/>
</dbReference>
<dbReference type="EMBL" id="JADJOT010000013">
    <property type="protein sequence ID" value="MBK7956588.1"/>
    <property type="molecule type" value="Genomic_DNA"/>
</dbReference>
<dbReference type="InterPro" id="IPR011690">
    <property type="entry name" value="P_starv_induced_PsiF"/>
</dbReference>
<evidence type="ECO:0000256" key="1">
    <source>
        <dbReference type="SAM" id="MobiDB-lite"/>
    </source>
</evidence>
<dbReference type="Proteomes" id="UP000706151">
    <property type="component" value="Unassembled WGS sequence"/>
</dbReference>
<feature type="signal peptide" evidence="2">
    <location>
        <begin position="1"/>
        <end position="19"/>
    </location>
</feature>
<sequence>MKAMTVLVALAVAAGSALAADEKKEPSAAQKAQQEKMSACNAQAGEKDLKGDDRKQFMSSCLGAKPATATQQEKMKACNADAGSKQLKGDERKKFMSECLKASPT</sequence>
<comment type="caution">
    <text evidence="3">The sequence shown here is derived from an EMBL/GenBank/DDBJ whole genome shotgun (WGS) entry which is preliminary data.</text>
</comment>
<evidence type="ECO:0000313" key="4">
    <source>
        <dbReference type="Proteomes" id="UP000706151"/>
    </source>
</evidence>
<evidence type="ECO:0000313" key="3">
    <source>
        <dbReference type="EMBL" id="MBK7956588.1"/>
    </source>
</evidence>
<organism evidence="3 4">
    <name type="scientific">Candidatus Accumulibacter affinis</name>
    <dbReference type="NCBI Taxonomy" id="2954384"/>
    <lineage>
        <taxon>Bacteria</taxon>
        <taxon>Pseudomonadati</taxon>
        <taxon>Pseudomonadota</taxon>
        <taxon>Betaproteobacteria</taxon>
        <taxon>Candidatus Accumulibacter</taxon>
    </lineage>
</organism>
<protein>
    <submittedName>
        <fullName evidence="3">Phosphate-starvation-inducible protein PsiF</fullName>
    </submittedName>
</protein>
<accession>A0A935TBI7</accession>
<keyword evidence="2" id="KW-0732">Signal</keyword>
<name>A0A935TBI7_9PROT</name>